<dbReference type="RefSeq" id="WP_408152988.1">
    <property type="nucleotide sequence ID" value="NZ_JAQQCL010000007.1"/>
</dbReference>
<organism evidence="1 2">
    <name type="scientific">Paraburkholderia strydomiana</name>
    <dbReference type="NCBI Taxonomy" id="1245417"/>
    <lineage>
        <taxon>Bacteria</taxon>
        <taxon>Pseudomonadati</taxon>
        <taxon>Pseudomonadota</taxon>
        <taxon>Betaproteobacteria</taxon>
        <taxon>Burkholderiales</taxon>
        <taxon>Burkholderiaceae</taxon>
        <taxon>Paraburkholderia</taxon>
    </lineage>
</organism>
<evidence type="ECO:0008006" key="3">
    <source>
        <dbReference type="Google" id="ProtNLM"/>
    </source>
</evidence>
<name>A0ABW9EBH2_9BURK</name>
<evidence type="ECO:0000313" key="2">
    <source>
        <dbReference type="Proteomes" id="UP001629392"/>
    </source>
</evidence>
<comment type="caution">
    <text evidence="1">The sequence shown here is derived from an EMBL/GenBank/DDBJ whole genome shotgun (WGS) entry which is preliminary data.</text>
</comment>
<dbReference type="Proteomes" id="UP001629392">
    <property type="component" value="Unassembled WGS sequence"/>
</dbReference>
<dbReference type="EMBL" id="JAQQCL010000007">
    <property type="protein sequence ID" value="MFM0716934.1"/>
    <property type="molecule type" value="Genomic_DNA"/>
</dbReference>
<reference evidence="1 2" key="1">
    <citation type="journal article" date="2024" name="Chem. Sci.">
        <title>Discovery of megapolipeptins by genome mining of a Burkholderiales bacteria collection.</title>
        <authorList>
            <person name="Paulo B.S."/>
            <person name="Recchia M.J.J."/>
            <person name="Lee S."/>
            <person name="Fergusson C.H."/>
            <person name="Romanowski S.B."/>
            <person name="Hernandez A."/>
            <person name="Krull N."/>
            <person name="Liu D.Y."/>
            <person name="Cavanagh H."/>
            <person name="Bos A."/>
            <person name="Gray C.A."/>
            <person name="Murphy B.T."/>
            <person name="Linington R.G."/>
            <person name="Eustaquio A.S."/>
        </authorList>
    </citation>
    <scope>NUCLEOTIDE SEQUENCE [LARGE SCALE GENOMIC DNA]</scope>
    <source>
        <strain evidence="1 2">RL17-350-BIC-E</strain>
    </source>
</reference>
<accession>A0ABW9EBH2</accession>
<gene>
    <name evidence="1" type="ORF">PQQ73_11410</name>
</gene>
<protein>
    <recommendedName>
        <fullName evidence="3">Heme exporter protein D</fullName>
    </recommendedName>
</protein>
<proteinExistence type="predicted"/>
<evidence type="ECO:0000313" key="1">
    <source>
        <dbReference type="EMBL" id="MFM0716934.1"/>
    </source>
</evidence>
<sequence length="52" mass="5729">MIAFYLSLVALGAAGVAVIREFAAAQAKQRAALRPVRIRDADRHTERHARRG</sequence>
<keyword evidence="2" id="KW-1185">Reference proteome</keyword>